<feature type="compositionally biased region" description="Basic and acidic residues" evidence="1">
    <location>
        <begin position="88"/>
        <end position="106"/>
    </location>
</feature>
<dbReference type="InterPro" id="IPR013536">
    <property type="entry name" value="WLM_dom"/>
</dbReference>
<feature type="region of interest" description="Disordered" evidence="1">
    <location>
        <begin position="87"/>
        <end position="118"/>
    </location>
</feature>
<proteinExistence type="predicted"/>
<gene>
    <name evidence="4" type="ORF">V5O48_010525</name>
</gene>
<dbReference type="PANTHER" id="PTHR47795">
    <property type="entry name" value="UBIQUITIN AND WLM DOMAIN-CONTAINING METALLOPROTEASE SPCC1442.07C"/>
    <property type="match status" value="1"/>
</dbReference>
<dbReference type="PROSITE" id="PS50053">
    <property type="entry name" value="UBIQUITIN_2"/>
    <property type="match status" value="1"/>
</dbReference>
<dbReference type="EMBL" id="JBAHYK010000771">
    <property type="protein sequence ID" value="KAL0571435.1"/>
    <property type="molecule type" value="Genomic_DNA"/>
</dbReference>
<evidence type="ECO:0000313" key="4">
    <source>
        <dbReference type="EMBL" id="KAL0571435.1"/>
    </source>
</evidence>
<evidence type="ECO:0008006" key="6">
    <source>
        <dbReference type="Google" id="ProtNLM"/>
    </source>
</evidence>
<dbReference type="PANTHER" id="PTHR47795:SF1">
    <property type="entry name" value="DNA-DEPENDENT METALLOPROTEASE WSS1 HOMOLOG 2"/>
    <property type="match status" value="1"/>
</dbReference>
<evidence type="ECO:0000256" key="1">
    <source>
        <dbReference type="SAM" id="MobiDB-lite"/>
    </source>
</evidence>
<keyword evidence="5" id="KW-1185">Reference proteome</keyword>
<name>A0ABR3F8E2_9AGAR</name>
<sequence length="323" mass="35917">MESSNITVNVSHKGQNFSLSLLPDSTLALLLERLEELTSIPPPLQKLLYKGSKSTKRDDSITLAEAGIKDGMKIQVIGTTAQQLDQLKATENEQQRRDRIMKERASKGPTKVRSTGTSTSANLNYRFHEIVPLPHLPNPESARNLLKKLSEDPAIRHVMQKHQFSVGILTELAPHEHPNLLGLNVNAGQQIKLRLRTDAYDGFRVYKRIRQTLCHELTHNVWGDHDNNFKELNSLLNREVVDYEQSVAAGTHSLVGGDFYEPSSELGAEATAYVLGGSSRTLGGESDSREARRQRMLDAAMARMRKEEQELEDSCGTAGPSAL</sequence>
<dbReference type="PROSITE" id="PS51397">
    <property type="entry name" value="WLM"/>
    <property type="match status" value="1"/>
</dbReference>
<dbReference type="InterPro" id="IPR000626">
    <property type="entry name" value="Ubiquitin-like_dom"/>
</dbReference>
<dbReference type="InterPro" id="IPR029071">
    <property type="entry name" value="Ubiquitin-like_domsf"/>
</dbReference>
<accession>A0ABR3F8E2</accession>
<protein>
    <recommendedName>
        <fullName evidence="6">WLM-domain-containing protein</fullName>
    </recommendedName>
</protein>
<dbReference type="SUPFAM" id="SSF54236">
    <property type="entry name" value="Ubiquitin-like"/>
    <property type="match status" value="1"/>
</dbReference>
<comment type="caution">
    <text evidence="4">The sequence shown here is derived from an EMBL/GenBank/DDBJ whole genome shotgun (WGS) entry which is preliminary data.</text>
</comment>
<dbReference type="Pfam" id="PF00240">
    <property type="entry name" value="ubiquitin"/>
    <property type="match status" value="1"/>
</dbReference>
<dbReference type="SMART" id="SM00213">
    <property type="entry name" value="UBQ"/>
    <property type="match status" value="1"/>
</dbReference>
<evidence type="ECO:0000259" key="2">
    <source>
        <dbReference type="PROSITE" id="PS50053"/>
    </source>
</evidence>
<dbReference type="Proteomes" id="UP001465976">
    <property type="component" value="Unassembled WGS sequence"/>
</dbReference>
<evidence type="ECO:0000313" key="5">
    <source>
        <dbReference type="Proteomes" id="UP001465976"/>
    </source>
</evidence>
<reference evidence="4 5" key="1">
    <citation type="submission" date="2024-02" db="EMBL/GenBank/DDBJ databases">
        <title>A draft genome for the cacao thread blight pathogen Marasmius crinis-equi.</title>
        <authorList>
            <person name="Cohen S.P."/>
            <person name="Baruah I.K."/>
            <person name="Amoako-Attah I."/>
            <person name="Bukari Y."/>
            <person name="Meinhardt L.W."/>
            <person name="Bailey B.A."/>
        </authorList>
    </citation>
    <scope>NUCLEOTIDE SEQUENCE [LARGE SCALE GENOMIC DNA]</scope>
    <source>
        <strain evidence="4 5">GH-76</strain>
    </source>
</reference>
<feature type="domain" description="WLM" evidence="3">
    <location>
        <begin position="118"/>
        <end position="305"/>
    </location>
</feature>
<organism evidence="4 5">
    <name type="scientific">Marasmius crinis-equi</name>
    <dbReference type="NCBI Taxonomy" id="585013"/>
    <lineage>
        <taxon>Eukaryota</taxon>
        <taxon>Fungi</taxon>
        <taxon>Dikarya</taxon>
        <taxon>Basidiomycota</taxon>
        <taxon>Agaricomycotina</taxon>
        <taxon>Agaricomycetes</taxon>
        <taxon>Agaricomycetidae</taxon>
        <taxon>Agaricales</taxon>
        <taxon>Marasmiineae</taxon>
        <taxon>Marasmiaceae</taxon>
        <taxon>Marasmius</taxon>
    </lineage>
</organism>
<feature type="region of interest" description="Disordered" evidence="1">
    <location>
        <begin position="302"/>
        <end position="323"/>
    </location>
</feature>
<dbReference type="Gene3D" id="3.10.20.90">
    <property type="entry name" value="Phosphatidylinositol 3-kinase Catalytic Subunit, Chain A, domain 1"/>
    <property type="match status" value="1"/>
</dbReference>
<evidence type="ECO:0000259" key="3">
    <source>
        <dbReference type="PROSITE" id="PS51397"/>
    </source>
</evidence>
<dbReference type="Pfam" id="PF08325">
    <property type="entry name" value="WLM"/>
    <property type="match status" value="1"/>
</dbReference>
<feature type="domain" description="Ubiquitin-like" evidence="2">
    <location>
        <begin position="4"/>
        <end position="77"/>
    </location>
</feature>